<sequence length="259" mass="29584">MALRRWLLENVAVYDIQHVDEALTDYTDYAERLGIEESWLRFMKPTPRQISQLLQITDKVDRERRLITIYPPKEDVHRWSRLCNSGSVKVVIIGQDPYHDGSACGIAFGTTRDRHAPPSLVTVFRELNRTVPNFRIPDSGCLDGWCRQGVLLINTVFTVIKDRPGSHNDLGWQMLSDRAVQALSEKRDGLVFMLWGLQAQKKEYLIDSTKHLILKSSHPSPRAQGAKNPFIGNNHFVLANEYLSRQGSRVDWNVLSGTC</sequence>
<reference evidence="8 9" key="6">
    <citation type="journal article" date="1999" name="J. Gen. Virol.">
        <title>The rat cytomegalovirus R32 gene encodes a virion-associated protein that elicits a strong humoral immune response in infected rats.</title>
        <authorList>
            <person name="Beuken E."/>
            <person name="Grauls G."/>
            <person name="Bruggeman C.A."/>
            <person name="Vink C."/>
        </authorList>
    </citation>
    <scope>NUCLEOTIDE SEQUENCE [LARGE SCALE GENOMIC DNA]</scope>
    <source>
        <strain evidence="8 9">Maastricht</strain>
    </source>
</reference>
<evidence type="ECO:0000313" key="9">
    <source>
        <dbReference type="Proteomes" id="UP000008288"/>
    </source>
</evidence>
<dbReference type="CDD" id="cd10027">
    <property type="entry name" value="UDG-F1-like"/>
    <property type="match status" value="1"/>
</dbReference>
<reference evidence="8 9" key="4">
    <citation type="journal article" date="1998" name="J. Virol.">
        <title>The R33 G protein-coupled receptor gene of rat cytomegalovirus plays an essential role in the pathogenesis of viral infection.</title>
        <authorList>
            <person name="Beisser P.S."/>
            <person name="Vink C."/>
            <person name="Van Dam J.G."/>
            <person name="Grauls G."/>
            <person name="Vanherle S.J."/>
            <person name="Bruggeman C.A."/>
        </authorList>
    </citation>
    <scope>NUCLEOTIDE SEQUENCE [LARGE SCALE GENOMIC DNA]</scope>
    <source>
        <strain evidence="8 9">Maastricht</strain>
    </source>
</reference>
<reference evidence="8 9" key="2">
    <citation type="journal article" date="1996" name="J. Virol.">
        <title>Structure of the rat cytomegalovirus genome termini.</title>
        <authorList>
            <person name="Vink C."/>
            <person name="Beuken E."/>
            <person name="Bruggeman C.A."/>
        </authorList>
    </citation>
    <scope>NUCLEOTIDE SEQUENCE [LARGE SCALE GENOMIC DNA]</scope>
    <source>
        <strain evidence="8 9">Maastricht</strain>
    </source>
</reference>
<dbReference type="HAMAP" id="MF_00148">
    <property type="entry name" value="UDG"/>
    <property type="match status" value="1"/>
</dbReference>
<dbReference type="SMART" id="SM00986">
    <property type="entry name" value="UDG"/>
    <property type="match status" value="1"/>
</dbReference>
<dbReference type="RefSeq" id="NP_064216.1">
    <property type="nucleotide sequence ID" value="NC_002512.2"/>
</dbReference>
<keyword evidence="9" id="KW-1185">Reference proteome</keyword>
<organismHost>
    <name type="scientific">Rattus</name>
    <name type="common">rats</name>
    <dbReference type="NCBI Taxonomy" id="10114"/>
</organismHost>
<keyword evidence="5" id="KW-0234">DNA repair</keyword>
<dbReference type="InterPro" id="IPR036895">
    <property type="entry name" value="Uracil-DNA_glycosylase-like_sf"/>
</dbReference>
<dbReference type="PANTHER" id="PTHR11264">
    <property type="entry name" value="URACIL-DNA GLYCOSYLASE"/>
    <property type="match status" value="1"/>
</dbReference>
<dbReference type="NCBIfam" id="TIGR00628">
    <property type="entry name" value="ung"/>
    <property type="match status" value="1"/>
</dbReference>
<dbReference type="SUPFAM" id="SSF52141">
    <property type="entry name" value="Uracil-DNA glycosylase-like"/>
    <property type="match status" value="1"/>
</dbReference>
<dbReference type="InterPro" id="IPR002043">
    <property type="entry name" value="UDG_fam1"/>
</dbReference>
<dbReference type="GO" id="GO:0004844">
    <property type="term" value="F:uracil DNA N-glycosylase activity"/>
    <property type="evidence" value="ECO:0007669"/>
    <property type="project" value="InterPro"/>
</dbReference>
<evidence type="ECO:0000256" key="1">
    <source>
        <dbReference type="ARBA" id="ARBA00008184"/>
    </source>
</evidence>
<feature type="active site" description="Proton acceptor" evidence="6">
    <location>
        <position position="96"/>
    </location>
</feature>
<dbReference type="SMART" id="SM00987">
    <property type="entry name" value="UreE_C"/>
    <property type="match status" value="1"/>
</dbReference>
<dbReference type="OrthoDB" id="11388at10239"/>
<evidence type="ECO:0000259" key="7">
    <source>
        <dbReference type="SMART" id="SM00986"/>
    </source>
</evidence>
<reference evidence="8 9" key="5">
    <citation type="journal article" date="1998" name="Virology">
        <title>The Maastricht strain and England strain of rat cytomegalovirus represent different betaherpesvirus species rather than strains.</title>
        <authorList>
            <person name="Beisser P.S."/>
            <person name="Kaptein S.J."/>
            <person name="Beuken E."/>
            <person name="Bruggeman C.A."/>
            <person name="Vink C."/>
        </authorList>
    </citation>
    <scope>NUCLEOTIDE SEQUENCE [LARGE SCALE GENOMIC DNA]</scope>
    <source>
        <strain evidence="8 9">Maastricht</strain>
    </source>
</reference>
<reference evidence="8 9" key="9">
    <citation type="journal article" date="2000" name="J. Virol.">
        <title>Complete DNA sequence of the rat cytomegalovirus genome.</title>
        <authorList>
            <person name="Vink C."/>
            <person name="Beuken E."/>
            <person name="Bruggeman C.A."/>
        </authorList>
    </citation>
    <scope>NUCLEOTIDE SEQUENCE [LARGE SCALE GENOMIC DNA]</scope>
    <source>
        <strain evidence="8 9">Maastricht</strain>
    </source>
</reference>
<dbReference type="KEGG" id="vg:940427"/>
<evidence type="ECO:0000313" key="8">
    <source>
        <dbReference type="EMBL" id="AAF99205.1"/>
    </source>
</evidence>
<dbReference type="Proteomes" id="UP000008288">
    <property type="component" value="Segment"/>
</dbReference>
<dbReference type="Pfam" id="PF03167">
    <property type="entry name" value="UDG"/>
    <property type="match status" value="1"/>
</dbReference>
<dbReference type="GO" id="GO:0097510">
    <property type="term" value="P:base-excision repair, AP site formation via deaminated base removal"/>
    <property type="evidence" value="ECO:0007669"/>
    <property type="project" value="TreeGrafter"/>
</dbReference>
<dbReference type="EMBL" id="AF232689">
    <property type="protein sequence ID" value="AAF99205.1"/>
    <property type="molecule type" value="Genomic_DNA"/>
</dbReference>
<evidence type="ECO:0000256" key="5">
    <source>
        <dbReference type="ARBA" id="ARBA00023204"/>
    </source>
</evidence>
<evidence type="ECO:0000256" key="4">
    <source>
        <dbReference type="ARBA" id="ARBA00022801"/>
    </source>
</evidence>
<keyword evidence="2" id="KW-1048">Host nucleus</keyword>
<organism evidence="8 9">
    <name type="scientific">Rat cytomegalovirus (strain Maastricht)</name>
    <dbReference type="NCBI Taxonomy" id="79700"/>
    <lineage>
        <taxon>Viruses</taxon>
        <taxon>Duplodnaviria</taxon>
        <taxon>Heunggongvirae</taxon>
        <taxon>Peploviricota</taxon>
        <taxon>Herviviricetes</taxon>
        <taxon>Herpesvirales</taxon>
        <taxon>Orthoherpesviridae</taxon>
        <taxon>Betaherpesvirinae</taxon>
        <taxon>Muromegalovirus</taxon>
        <taxon>Muromegalovirus muridbeta2</taxon>
        <taxon>Murid betaherpesvirus 2</taxon>
    </lineage>
</organism>
<reference evidence="8 9" key="1">
    <citation type="journal article" date="1996" name="J. Gen. Virol.">
        <title>Cloning and sequence analysis of the genes encoding DNA polymerase, glycoprotein B, ICP18.5 and major DNA-binding protein of rat cytomegalovirus.</title>
        <authorList>
            <person name="Beuken E."/>
            <person name="Slobbe R."/>
            <person name="Bruggeman C.A."/>
            <person name="Vink C."/>
        </authorList>
    </citation>
    <scope>NUCLEOTIDE SEQUENCE [LARGE SCALE GENOMIC DNA]</scope>
    <source>
        <strain evidence="8 9">Maastricht</strain>
    </source>
</reference>
<name>Q9DW85_RCMVM</name>
<evidence type="ECO:0000256" key="3">
    <source>
        <dbReference type="ARBA" id="ARBA00022763"/>
    </source>
</evidence>
<keyword evidence="3" id="KW-0227">DNA damage</keyword>
<dbReference type="GeneID" id="940427"/>
<keyword evidence="4" id="KW-0378">Hydrolase</keyword>
<dbReference type="InterPro" id="IPR018085">
    <property type="entry name" value="Ura-DNA_Glyclase_AS"/>
</dbReference>
<proteinExistence type="inferred from homology"/>
<dbReference type="PANTHER" id="PTHR11264:SF0">
    <property type="entry name" value="URACIL-DNA GLYCOSYLASE"/>
    <property type="match status" value="1"/>
</dbReference>
<evidence type="ECO:0000256" key="6">
    <source>
        <dbReference type="PROSITE-ProRule" id="PRU10072"/>
    </source>
</evidence>
<reference evidence="8 9" key="3">
    <citation type="journal article" date="1997" name="J. Gen. Virol.">
        <title>Cloning and functional characterization of the origin of lytic-phase DNA replication of rat cytomegalovirus.</title>
        <authorList>
            <person name="Vink C."/>
            <person name="Beuken E."/>
            <person name="Bruggeman C.A."/>
        </authorList>
    </citation>
    <scope>NUCLEOTIDE SEQUENCE [LARGE SCALE GENOMIC DNA]</scope>
    <source>
        <strain evidence="8 9">Maastricht</strain>
    </source>
</reference>
<comment type="similarity">
    <text evidence="1">Belongs to the uracil-DNA glycosylase (UDG) superfamily. UNG family.</text>
</comment>
<accession>Q9DW85</accession>
<dbReference type="PROSITE" id="PS00130">
    <property type="entry name" value="U_DNA_GLYCOSYLASE"/>
    <property type="match status" value="1"/>
</dbReference>
<dbReference type="Gene3D" id="3.40.470.10">
    <property type="entry name" value="Uracil-DNA glycosylase-like domain"/>
    <property type="match status" value="1"/>
</dbReference>
<reference evidence="8 9" key="10">
    <citation type="journal article" date="2000" name="Virus Res.">
        <title>Rat cytomegalovirus R89 is a highly conserved gene which expresses a spliced transcript.</title>
        <authorList>
            <person name="Gruijthuijsen Y.K."/>
            <person name="Beuken E."/>
            <person name="Bruggeman C.A."/>
            <person name="Vink C."/>
        </authorList>
    </citation>
    <scope>NUCLEOTIDE SEQUENCE [LARGE SCALE GENOMIC DNA]</scope>
    <source>
        <strain evidence="8 9">Maastricht</strain>
    </source>
</reference>
<gene>
    <name evidence="8" type="primary">R114</name>
</gene>
<reference evidence="8 9" key="7">
    <citation type="journal article" date="1999" name="J. Virol.">
        <title>Deletion of the R78 G protein-coupled receptor gene from rat cytomegalovirus results in an attenuated, syncytium-inducing mutant strain.</title>
        <authorList>
            <person name="Beisser P.S."/>
            <person name="Grauls G."/>
            <person name="Bruggeman C.A."/>
            <person name="Vink C."/>
        </authorList>
    </citation>
    <scope>NUCLEOTIDE SEQUENCE [LARGE SCALE GENOMIC DNA]</scope>
    <source>
        <strain evidence="8 9">Maastricht</strain>
    </source>
</reference>
<reference evidence="8 9" key="8">
    <citation type="journal article" date="2000" name="J. Virol.">
        <title>The r144 major histocompatibility complex class I-like gene of rat cytomegalovirus is dispensable for both acute and long-term infection in the immunocompromised host.</title>
        <authorList>
            <person name="Beisser P.S."/>
            <person name="Kloover J.S."/>
            <person name="Grauls G.E."/>
            <person name="Blok M.J."/>
            <person name="Bruggeman C.A."/>
            <person name="Vink C."/>
        </authorList>
    </citation>
    <scope>NUCLEOTIDE SEQUENCE [LARGE SCALE GENOMIC DNA]</scope>
    <source>
        <strain evidence="8 9">Maastricht</strain>
    </source>
</reference>
<dbReference type="NCBIfam" id="NF003592">
    <property type="entry name" value="PRK05254.1-5"/>
    <property type="match status" value="1"/>
</dbReference>
<dbReference type="InterPro" id="IPR005122">
    <property type="entry name" value="Uracil-DNA_glycosylase-like"/>
</dbReference>
<evidence type="ECO:0000256" key="2">
    <source>
        <dbReference type="ARBA" id="ARBA00022562"/>
    </source>
</evidence>
<feature type="domain" description="Uracil-DNA glycosylase-like" evidence="7">
    <location>
        <begin position="81"/>
        <end position="243"/>
    </location>
</feature>
<protein>
    <submittedName>
        <fullName evidence="8">PR114</fullName>
    </submittedName>
</protein>